<name>A0AAE0D1X6_COLKA</name>
<dbReference type="EMBL" id="VYYT01000359">
    <property type="protein sequence ID" value="KAK2739838.1"/>
    <property type="molecule type" value="Genomic_DNA"/>
</dbReference>
<evidence type="ECO:0000313" key="3">
    <source>
        <dbReference type="Proteomes" id="UP001281614"/>
    </source>
</evidence>
<dbReference type="InterPro" id="IPR004305">
    <property type="entry name" value="Thiaminase-2/PQQC"/>
</dbReference>
<feature type="domain" description="Thiaminase-2/PQQC" evidence="1">
    <location>
        <begin position="96"/>
        <end position="225"/>
    </location>
</feature>
<proteinExistence type="predicted"/>
<dbReference type="Gene3D" id="1.20.910.10">
    <property type="entry name" value="Heme oxygenase-like"/>
    <property type="match status" value="1"/>
</dbReference>
<comment type="caution">
    <text evidence="2">The sequence shown here is derived from an EMBL/GenBank/DDBJ whole genome shotgun (WGS) entry which is preliminary data.</text>
</comment>
<dbReference type="CDD" id="cd19359">
    <property type="entry name" value="TenA_C_Bt3146-like"/>
    <property type="match status" value="1"/>
</dbReference>
<dbReference type="GO" id="GO:0006772">
    <property type="term" value="P:thiamine metabolic process"/>
    <property type="evidence" value="ECO:0007669"/>
    <property type="project" value="UniProtKB-ARBA"/>
</dbReference>
<gene>
    <name evidence="2" type="ORF">CKAH01_18638</name>
</gene>
<evidence type="ECO:0000313" key="2">
    <source>
        <dbReference type="EMBL" id="KAK2739838.1"/>
    </source>
</evidence>
<evidence type="ECO:0000259" key="1">
    <source>
        <dbReference type="Pfam" id="PF03070"/>
    </source>
</evidence>
<dbReference type="AlphaFoldDB" id="A0AAE0D1X6"/>
<accession>A0AAE0D1X6</accession>
<organism evidence="2 3">
    <name type="scientific">Colletotrichum kahawae</name>
    <name type="common">Coffee berry disease fungus</name>
    <dbReference type="NCBI Taxonomy" id="34407"/>
    <lineage>
        <taxon>Eukaryota</taxon>
        <taxon>Fungi</taxon>
        <taxon>Dikarya</taxon>
        <taxon>Ascomycota</taxon>
        <taxon>Pezizomycotina</taxon>
        <taxon>Sordariomycetes</taxon>
        <taxon>Hypocreomycetidae</taxon>
        <taxon>Glomerellales</taxon>
        <taxon>Glomerellaceae</taxon>
        <taxon>Colletotrichum</taxon>
        <taxon>Colletotrichum gloeosporioides species complex</taxon>
    </lineage>
</organism>
<dbReference type="Proteomes" id="UP001281614">
    <property type="component" value="Unassembled WGS sequence"/>
</dbReference>
<reference evidence="2" key="1">
    <citation type="submission" date="2023-02" db="EMBL/GenBank/DDBJ databases">
        <title>Colletotrichum kahawae CIFC_Que2 genome sequencing and assembly.</title>
        <authorList>
            <person name="Baroncelli R."/>
        </authorList>
    </citation>
    <scope>NUCLEOTIDE SEQUENCE</scope>
    <source>
        <strain evidence="2">CIFC_Que2</strain>
    </source>
</reference>
<dbReference type="Pfam" id="PF03070">
    <property type="entry name" value="TENA_THI-4"/>
    <property type="match status" value="1"/>
</dbReference>
<sequence>MSLSCLAGPSHLSSPNAPARISLAIANINLDADQAGRGVSPREILDDFDKINGGETFINTLWNEPSNEDVVSAFLGNAFVWFAAQNADEVVLPYYQAYGLQDYFYLVDYLRFEALRLNAIPEDDWDSVAKEAASLSSNIQEVDDWRDTLIEELKVTPEVLGNAERSVAELAYANVLQKHASIDNWFDLHVIMIPCVYGWPKLAKMVDDHPKTRKDTVFYKTWIKPNLDISSADHLSGASFKAIVSAALEHIKD</sequence>
<dbReference type="InterPro" id="IPR016084">
    <property type="entry name" value="Haem_Oase-like_multi-hlx"/>
</dbReference>
<keyword evidence="3" id="KW-1185">Reference proteome</keyword>
<dbReference type="SUPFAM" id="SSF48613">
    <property type="entry name" value="Heme oxygenase-like"/>
    <property type="match status" value="1"/>
</dbReference>
<protein>
    <recommendedName>
        <fullName evidence="1">Thiaminase-2/PQQC domain-containing protein</fullName>
    </recommendedName>
</protein>